<dbReference type="EMBL" id="JBJURJ010000002">
    <property type="protein sequence ID" value="MFM9327458.1"/>
    <property type="molecule type" value="Genomic_DNA"/>
</dbReference>
<sequence length="354" mass="37274">MHHTTKKTAVAIALALAVTGGGAAWAQAEAATQPQGQPVPTLALISSDHLKQAVVPVQVNGQNLEDSGYLGQGGEAMLPLRAVAEAMGFQLQWNAQAYSVELTKDNLFTTVKTGENEYAVNKMLKKLEAAPALVESKLYVPASFFVEVLPGAVVSGNDGISITAKEERKSVQAKGVVTAVRDHEGRRSLHIKGYGTDGVVLNVGEQTEILGADGNKLDFSALTIGMEVEVEHSMAMTMSLPPQTAAFRIKVVSALEAKDVLGTWGTIEEILQSVNGDVSVRVKGAGLTDSSPEEVVLRIAKDTVLQNAEGKDIGVSELTKGARVVGFYTPMLTKSLPPIGTALKMTLVAEASEA</sequence>
<organism evidence="1 2">
    <name type="scientific">Paenibacillus mesotrionivorans</name>
    <dbReference type="NCBI Taxonomy" id="3160968"/>
    <lineage>
        <taxon>Bacteria</taxon>
        <taxon>Bacillati</taxon>
        <taxon>Bacillota</taxon>
        <taxon>Bacilli</taxon>
        <taxon>Bacillales</taxon>
        <taxon>Paenibacillaceae</taxon>
        <taxon>Paenibacillus</taxon>
    </lineage>
</organism>
<name>A0ACC7NS94_9BACL</name>
<reference evidence="1" key="1">
    <citation type="submission" date="2024-12" db="EMBL/GenBank/DDBJ databases">
        <authorList>
            <person name="Wu N."/>
        </authorList>
    </citation>
    <scope>NUCLEOTIDE SEQUENCE</scope>
    <source>
        <strain evidence="1">P15</strain>
    </source>
</reference>
<accession>A0ACC7NS94</accession>
<dbReference type="Proteomes" id="UP001631969">
    <property type="component" value="Unassembled WGS sequence"/>
</dbReference>
<keyword evidence="2" id="KW-1185">Reference proteome</keyword>
<protein>
    <submittedName>
        <fullName evidence="1">Stalk domain-containing protein</fullName>
    </submittedName>
</protein>
<evidence type="ECO:0000313" key="1">
    <source>
        <dbReference type="EMBL" id="MFM9327458.1"/>
    </source>
</evidence>
<proteinExistence type="predicted"/>
<gene>
    <name evidence="1" type="ORF">ACI1P1_04000</name>
</gene>
<evidence type="ECO:0000313" key="2">
    <source>
        <dbReference type="Proteomes" id="UP001631969"/>
    </source>
</evidence>
<comment type="caution">
    <text evidence="1">The sequence shown here is derived from an EMBL/GenBank/DDBJ whole genome shotgun (WGS) entry which is preliminary data.</text>
</comment>